<proteinExistence type="predicted"/>
<evidence type="ECO:0000313" key="6">
    <source>
        <dbReference type="EMBL" id="KAK4452583.1"/>
    </source>
</evidence>
<keyword evidence="1" id="KW-0285">Flavoprotein</keyword>
<sequence length="435" mass="48365">MPPMRILISGAGVAGNALAFWLSRLGHNVTVIERSPALRTSGLQVDLRGHGVEVLRRMGLEDAFLAKKAPEQGVEVVDKHGRRQGFFPSNALSPSPGTKPQPQNFTSDYEIMRGDLCQLLHDAALRSNATFLFNKSITAFTSTLSHVTVTLSDSTTSTYDLLIGADGQRSSTRRHLFGPSIEAEAYRPFHQTYLAYFTIPRPVQPHEEYIGSIYIAPVRRGIMTRRHSPTHIQVYIGCNSSDPRFESRNLDERKEAWEERFRDAGWKAKEVIDAMKQRGEEDIYFETPALVTLDRWFDGRAVLTGDAAWCPTPTTGVGTTCAMVGAYVLAGEIAKGCGDGGEEEVERALRGYEEKFGPYMKEIQKGVSVENGGESLMGRVMATEWGIWGLHWAVRLAAGMRMNLGRWFLKEDVLEGWDLEEYKGVEGMLVPGSTL</sequence>
<reference evidence="6" key="1">
    <citation type="journal article" date="2023" name="Mol. Phylogenet. Evol.">
        <title>Genome-scale phylogeny and comparative genomics of the fungal order Sordariales.</title>
        <authorList>
            <person name="Hensen N."/>
            <person name="Bonometti L."/>
            <person name="Westerberg I."/>
            <person name="Brannstrom I.O."/>
            <person name="Guillou S."/>
            <person name="Cros-Aarteil S."/>
            <person name="Calhoun S."/>
            <person name="Haridas S."/>
            <person name="Kuo A."/>
            <person name="Mondo S."/>
            <person name="Pangilinan J."/>
            <person name="Riley R."/>
            <person name="LaButti K."/>
            <person name="Andreopoulos B."/>
            <person name="Lipzen A."/>
            <person name="Chen C."/>
            <person name="Yan M."/>
            <person name="Daum C."/>
            <person name="Ng V."/>
            <person name="Clum A."/>
            <person name="Steindorff A."/>
            <person name="Ohm R.A."/>
            <person name="Martin F."/>
            <person name="Silar P."/>
            <person name="Natvig D.O."/>
            <person name="Lalanne C."/>
            <person name="Gautier V."/>
            <person name="Ament-Velasquez S.L."/>
            <person name="Kruys A."/>
            <person name="Hutchinson M.I."/>
            <person name="Powell A.J."/>
            <person name="Barry K."/>
            <person name="Miller A.N."/>
            <person name="Grigoriev I.V."/>
            <person name="Debuchy R."/>
            <person name="Gladieux P."/>
            <person name="Hiltunen Thoren M."/>
            <person name="Johannesson H."/>
        </authorList>
    </citation>
    <scope>NUCLEOTIDE SEQUENCE</scope>
    <source>
        <strain evidence="6">PSN243</strain>
    </source>
</reference>
<dbReference type="Proteomes" id="UP001321760">
    <property type="component" value="Unassembled WGS sequence"/>
</dbReference>
<evidence type="ECO:0000256" key="1">
    <source>
        <dbReference type="ARBA" id="ARBA00022630"/>
    </source>
</evidence>
<evidence type="ECO:0000313" key="7">
    <source>
        <dbReference type="Proteomes" id="UP001321760"/>
    </source>
</evidence>
<feature type="compositionally biased region" description="Polar residues" evidence="4">
    <location>
        <begin position="90"/>
        <end position="105"/>
    </location>
</feature>
<feature type="domain" description="FAD-binding" evidence="5">
    <location>
        <begin position="6"/>
        <end position="338"/>
    </location>
</feature>
<dbReference type="Gene3D" id="3.50.50.60">
    <property type="entry name" value="FAD/NAD(P)-binding domain"/>
    <property type="match status" value="1"/>
</dbReference>
<gene>
    <name evidence="6" type="ORF">QBC34DRAFT_455424</name>
</gene>
<dbReference type="EMBL" id="MU865923">
    <property type="protein sequence ID" value="KAK4452583.1"/>
    <property type="molecule type" value="Genomic_DNA"/>
</dbReference>
<dbReference type="InterPro" id="IPR051704">
    <property type="entry name" value="FAD_aromatic-hydroxylase"/>
</dbReference>
<name>A0AAV9GWA2_9PEZI</name>
<keyword evidence="7" id="KW-1185">Reference proteome</keyword>
<dbReference type="PRINTS" id="PR00420">
    <property type="entry name" value="RNGMNOXGNASE"/>
</dbReference>
<reference evidence="6" key="2">
    <citation type="submission" date="2023-05" db="EMBL/GenBank/DDBJ databases">
        <authorList>
            <consortium name="Lawrence Berkeley National Laboratory"/>
            <person name="Steindorff A."/>
            <person name="Hensen N."/>
            <person name="Bonometti L."/>
            <person name="Westerberg I."/>
            <person name="Brannstrom I.O."/>
            <person name="Guillou S."/>
            <person name="Cros-Aarteil S."/>
            <person name="Calhoun S."/>
            <person name="Haridas S."/>
            <person name="Kuo A."/>
            <person name="Mondo S."/>
            <person name="Pangilinan J."/>
            <person name="Riley R."/>
            <person name="Labutti K."/>
            <person name="Andreopoulos B."/>
            <person name="Lipzen A."/>
            <person name="Chen C."/>
            <person name="Yanf M."/>
            <person name="Daum C."/>
            <person name="Ng V."/>
            <person name="Clum A."/>
            <person name="Ohm R."/>
            <person name="Martin F."/>
            <person name="Silar P."/>
            <person name="Natvig D."/>
            <person name="Lalanne C."/>
            <person name="Gautier V."/>
            <person name="Ament-Velasquez S.L."/>
            <person name="Kruys A."/>
            <person name="Hutchinson M.I."/>
            <person name="Powell A.J."/>
            <person name="Barry K."/>
            <person name="Miller A.N."/>
            <person name="Grigoriev I.V."/>
            <person name="Debuchy R."/>
            <person name="Gladieux P."/>
            <person name="Thoren M.H."/>
            <person name="Johannesson H."/>
        </authorList>
    </citation>
    <scope>NUCLEOTIDE SEQUENCE</scope>
    <source>
        <strain evidence="6">PSN243</strain>
    </source>
</reference>
<dbReference type="InterPro" id="IPR002938">
    <property type="entry name" value="FAD-bd"/>
</dbReference>
<dbReference type="SUPFAM" id="SSF51905">
    <property type="entry name" value="FAD/NAD(P)-binding domain"/>
    <property type="match status" value="1"/>
</dbReference>
<dbReference type="PANTHER" id="PTHR46865:SF7">
    <property type="entry name" value="MONOOXYGENASE, PUTATIVE (AFU_ORTHOLOGUE AFUA_8G07040)-RELATED"/>
    <property type="match status" value="1"/>
</dbReference>
<organism evidence="6 7">
    <name type="scientific">Podospora aff. communis PSN243</name>
    <dbReference type="NCBI Taxonomy" id="3040156"/>
    <lineage>
        <taxon>Eukaryota</taxon>
        <taxon>Fungi</taxon>
        <taxon>Dikarya</taxon>
        <taxon>Ascomycota</taxon>
        <taxon>Pezizomycotina</taxon>
        <taxon>Sordariomycetes</taxon>
        <taxon>Sordariomycetidae</taxon>
        <taxon>Sordariales</taxon>
        <taxon>Podosporaceae</taxon>
        <taxon>Podospora</taxon>
    </lineage>
</organism>
<dbReference type="Pfam" id="PF01494">
    <property type="entry name" value="FAD_binding_3"/>
    <property type="match status" value="1"/>
</dbReference>
<protein>
    <recommendedName>
        <fullName evidence="5">FAD-binding domain-containing protein</fullName>
    </recommendedName>
</protein>
<keyword evidence="3" id="KW-0560">Oxidoreductase</keyword>
<evidence type="ECO:0000259" key="5">
    <source>
        <dbReference type="Pfam" id="PF01494"/>
    </source>
</evidence>
<dbReference type="PANTHER" id="PTHR46865">
    <property type="entry name" value="OXIDOREDUCTASE-RELATED"/>
    <property type="match status" value="1"/>
</dbReference>
<comment type="caution">
    <text evidence="6">The sequence shown here is derived from an EMBL/GenBank/DDBJ whole genome shotgun (WGS) entry which is preliminary data.</text>
</comment>
<dbReference type="AlphaFoldDB" id="A0AAV9GWA2"/>
<evidence type="ECO:0000256" key="3">
    <source>
        <dbReference type="ARBA" id="ARBA00023002"/>
    </source>
</evidence>
<accession>A0AAV9GWA2</accession>
<dbReference type="GO" id="GO:0071949">
    <property type="term" value="F:FAD binding"/>
    <property type="evidence" value="ECO:0007669"/>
    <property type="project" value="InterPro"/>
</dbReference>
<dbReference type="GO" id="GO:0016491">
    <property type="term" value="F:oxidoreductase activity"/>
    <property type="evidence" value="ECO:0007669"/>
    <property type="project" value="UniProtKB-KW"/>
</dbReference>
<evidence type="ECO:0000256" key="2">
    <source>
        <dbReference type="ARBA" id="ARBA00022827"/>
    </source>
</evidence>
<keyword evidence="2" id="KW-0274">FAD</keyword>
<feature type="region of interest" description="Disordered" evidence="4">
    <location>
        <begin position="85"/>
        <end position="105"/>
    </location>
</feature>
<dbReference type="Gene3D" id="3.30.9.10">
    <property type="entry name" value="D-Amino Acid Oxidase, subunit A, domain 2"/>
    <property type="match status" value="1"/>
</dbReference>
<evidence type="ECO:0000256" key="4">
    <source>
        <dbReference type="SAM" id="MobiDB-lite"/>
    </source>
</evidence>
<dbReference type="InterPro" id="IPR036188">
    <property type="entry name" value="FAD/NAD-bd_sf"/>
</dbReference>